<name>A0A7W8J6X9_9BACT</name>
<reference evidence="2 3" key="1">
    <citation type="submission" date="2020-08" db="EMBL/GenBank/DDBJ databases">
        <title>Genomic Encyclopedia of Type Strains, Phase IV (KMG-V): Genome sequencing to study the core and pangenomes of soil and plant-associated prokaryotes.</title>
        <authorList>
            <person name="Whitman W."/>
        </authorList>
    </citation>
    <scope>NUCLEOTIDE SEQUENCE [LARGE SCALE GENOMIC DNA]</scope>
    <source>
        <strain evidence="2 3">M8US30</strain>
    </source>
</reference>
<evidence type="ECO:0008006" key="4">
    <source>
        <dbReference type="Google" id="ProtNLM"/>
    </source>
</evidence>
<dbReference type="Proteomes" id="UP000569092">
    <property type="component" value="Unassembled WGS sequence"/>
</dbReference>
<comment type="caution">
    <text evidence="2">The sequence shown here is derived from an EMBL/GenBank/DDBJ whole genome shotgun (WGS) entry which is preliminary data.</text>
</comment>
<accession>A0A7W8J6X9</accession>
<evidence type="ECO:0000313" key="3">
    <source>
        <dbReference type="Proteomes" id="UP000569092"/>
    </source>
</evidence>
<evidence type="ECO:0000256" key="1">
    <source>
        <dbReference type="SAM" id="Phobius"/>
    </source>
</evidence>
<keyword evidence="1" id="KW-0812">Transmembrane</keyword>
<dbReference type="AlphaFoldDB" id="A0A7W8J6X9"/>
<dbReference type="EMBL" id="JACHDZ010000002">
    <property type="protein sequence ID" value="MBB5343770.1"/>
    <property type="molecule type" value="Genomic_DNA"/>
</dbReference>
<sequence length="171" mass="19731">MTDMNFGHIIQYATLLSLLMGGLGVVVAVLNHREQVKTQIFLAMSAQYDELLKNSSAAFWLSVPVGTELPERTDDLTISMLRFCTLVSLTYLLFCERRIPKRMWELMFRSAERRFRSSLFVREWEHVRTEFEAFPEFIDLVASVHHMPPHIERLGPGPVLPAQKEGHQLPC</sequence>
<keyword evidence="1" id="KW-0472">Membrane</keyword>
<gene>
    <name evidence="2" type="ORF">HDF10_001745</name>
</gene>
<organism evidence="2 3">
    <name type="scientific">Tunturiibacter lichenicola</name>
    <dbReference type="NCBI Taxonomy" id="2051959"/>
    <lineage>
        <taxon>Bacteria</taxon>
        <taxon>Pseudomonadati</taxon>
        <taxon>Acidobacteriota</taxon>
        <taxon>Terriglobia</taxon>
        <taxon>Terriglobales</taxon>
        <taxon>Acidobacteriaceae</taxon>
        <taxon>Tunturiibacter</taxon>
    </lineage>
</organism>
<protein>
    <recommendedName>
        <fullName evidence="4">DUF4760 domain-containing protein</fullName>
    </recommendedName>
</protein>
<feature type="transmembrane region" description="Helical" evidence="1">
    <location>
        <begin position="12"/>
        <end position="30"/>
    </location>
</feature>
<proteinExistence type="predicted"/>
<evidence type="ECO:0000313" key="2">
    <source>
        <dbReference type="EMBL" id="MBB5343770.1"/>
    </source>
</evidence>
<keyword evidence="1" id="KW-1133">Transmembrane helix</keyword>